<dbReference type="AlphaFoldDB" id="A0A9D4E783"/>
<keyword evidence="2" id="KW-1185">Reference proteome</keyword>
<dbReference type="Proteomes" id="UP000828390">
    <property type="component" value="Unassembled WGS sequence"/>
</dbReference>
<reference evidence="1" key="2">
    <citation type="submission" date="2020-11" db="EMBL/GenBank/DDBJ databases">
        <authorList>
            <person name="McCartney M.A."/>
            <person name="Auch B."/>
            <person name="Kono T."/>
            <person name="Mallez S."/>
            <person name="Becker A."/>
            <person name="Gohl D.M."/>
            <person name="Silverstein K.A.T."/>
            <person name="Koren S."/>
            <person name="Bechman K.B."/>
            <person name="Herman A."/>
            <person name="Abrahante J.E."/>
            <person name="Garbe J."/>
        </authorList>
    </citation>
    <scope>NUCLEOTIDE SEQUENCE</scope>
    <source>
        <strain evidence="1">Duluth1</strain>
        <tissue evidence="1">Whole animal</tissue>
    </source>
</reference>
<organism evidence="1 2">
    <name type="scientific">Dreissena polymorpha</name>
    <name type="common">Zebra mussel</name>
    <name type="synonym">Mytilus polymorpha</name>
    <dbReference type="NCBI Taxonomy" id="45954"/>
    <lineage>
        <taxon>Eukaryota</taxon>
        <taxon>Metazoa</taxon>
        <taxon>Spiralia</taxon>
        <taxon>Lophotrochozoa</taxon>
        <taxon>Mollusca</taxon>
        <taxon>Bivalvia</taxon>
        <taxon>Autobranchia</taxon>
        <taxon>Heteroconchia</taxon>
        <taxon>Euheterodonta</taxon>
        <taxon>Imparidentia</taxon>
        <taxon>Neoheterodontei</taxon>
        <taxon>Myida</taxon>
        <taxon>Dreissenoidea</taxon>
        <taxon>Dreissenidae</taxon>
        <taxon>Dreissena</taxon>
    </lineage>
</organism>
<reference evidence="1" key="1">
    <citation type="journal article" date="2019" name="bioRxiv">
        <title>The Genome of the Zebra Mussel, Dreissena polymorpha: A Resource for Invasive Species Research.</title>
        <authorList>
            <person name="McCartney M.A."/>
            <person name="Auch B."/>
            <person name="Kono T."/>
            <person name="Mallez S."/>
            <person name="Zhang Y."/>
            <person name="Obille A."/>
            <person name="Becker A."/>
            <person name="Abrahante J.E."/>
            <person name="Garbe J."/>
            <person name="Badalamenti J.P."/>
            <person name="Herman A."/>
            <person name="Mangelson H."/>
            <person name="Liachko I."/>
            <person name="Sullivan S."/>
            <person name="Sone E.D."/>
            <person name="Koren S."/>
            <person name="Silverstein K.A.T."/>
            <person name="Beckman K.B."/>
            <person name="Gohl D.M."/>
        </authorList>
    </citation>
    <scope>NUCLEOTIDE SEQUENCE</scope>
    <source>
        <strain evidence="1">Duluth1</strain>
        <tissue evidence="1">Whole animal</tissue>
    </source>
</reference>
<name>A0A9D4E783_DREPO</name>
<evidence type="ECO:0000313" key="1">
    <source>
        <dbReference type="EMBL" id="KAH3772967.1"/>
    </source>
</evidence>
<protein>
    <submittedName>
        <fullName evidence="1">Uncharacterized protein</fullName>
    </submittedName>
</protein>
<evidence type="ECO:0000313" key="2">
    <source>
        <dbReference type="Proteomes" id="UP000828390"/>
    </source>
</evidence>
<gene>
    <name evidence="1" type="ORF">DPMN_174315</name>
</gene>
<sequence length="198" mass="22246">MPAFHIMSSDDSLRVTTSLPKTSRNTKLSPEMLVDFSLESFCSGCSSCRGHINLGSNPCWYSHALNLPGSPVWSISFRPFWSWLLNLLMLLVSFRLASYHLPRHLTGLSLMDGLSFPCTCRVNLLVTFPFLMIRVLDFLGLNFNRAHVTASSRVVSTQWACTCVVVVIVRSSMNPLLDERFITDTVFGPLVSLPYSRH</sequence>
<accession>A0A9D4E783</accession>
<dbReference type="EMBL" id="JAIWYP010000009">
    <property type="protein sequence ID" value="KAH3772967.1"/>
    <property type="molecule type" value="Genomic_DNA"/>
</dbReference>
<proteinExistence type="predicted"/>
<comment type="caution">
    <text evidence="1">The sequence shown here is derived from an EMBL/GenBank/DDBJ whole genome shotgun (WGS) entry which is preliminary data.</text>
</comment>